<dbReference type="EMBL" id="CAIIXF020000008">
    <property type="protein sequence ID" value="CAH1792658.1"/>
    <property type="molecule type" value="Genomic_DNA"/>
</dbReference>
<gene>
    <name evidence="2" type="ORF">OFUS_LOCUS17601</name>
</gene>
<evidence type="ECO:0000313" key="3">
    <source>
        <dbReference type="Proteomes" id="UP000749559"/>
    </source>
</evidence>
<protein>
    <submittedName>
        <fullName evidence="2">Uncharacterized protein</fullName>
    </submittedName>
</protein>
<evidence type="ECO:0000256" key="1">
    <source>
        <dbReference type="SAM" id="MobiDB-lite"/>
    </source>
</evidence>
<evidence type="ECO:0000313" key="2">
    <source>
        <dbReference type="EMBL" id="CAH1792658.1"/>
    </source>
</evidence>
<feature type="compositionally biased region" description="Polar residues" evidence="1">
    <location>
        <begin position="1"/>
        <end position="18"/>
    </location>
</feature>
<sequence length="108" mass="12184">RKSKMGKSSTRRSSTPLQDESDVTMNALMELEDTTEERPASVQQATQEGKPVVSRKRKLETEESSQLAKKVSSLEERITRLRSKLVQVCEQQSTDMKAPPEYSVIILS</sequence>
<keyword evidence="3" id="KW-1185">Reference proteome</keyword>
<dbReference type="AlphaFoldDB" id="A0A8S4PHI4"/>
<feature type="region of interest" description="Disordered" evidence="1">
    <location>
        <begin position="1"/>
        <end position="70"/>
    </location>
</feature>
<accession>A0A8S4PHI4</accession>
<name>A0A8S4PHI4_OWEFU</name>
<proteinExistence type="predicted"/>
<dbReference type="Proteomes" id="UP000749559">
    <property type="component" value="Unassembled WGS sequence"/>
</dbReference>
<organism evidence="2 3">
    <name type="scientific">Owenia fusiformis</name>
    <name type="common">Polychaete worm</name>
    <dbReference type="NCBI Taxonomy" id="6347"/>
    <lineage>
        <taxon>Eukaryota</taxon>
        <taxon>Metazoa</taxon>
        <taxon>Spiralia</taxon>
        <taxon>Lophotrochozoa</taxon>
        <taxon>Annelida</taxon>
        <taxon>Polychaeta</taxon>
        <taxon>Sedentaria</taxon>
        <taxon>Canalipalpata</taxon>
        <taxon>Sabellida</taxon>
        <taxon>Oweniida</taxon>
        <taxon>Oweniidae</taxon>
        <taxon>Owenia</taxon>
    </lineage>
</organism>
<reference evidence="2" key="1">
    <citation type="submission" date="2022-03" db="EMBL/GenBank/DDBJ databases">
        <authorList>
            <person name="Martin C."/>
        </authorList>
    </citation>
    <scope>NUCLEOTIDE SEQUENCE</scope>
</reference>
<feature type="non-terminal residue" evidence="2">
    <location>
        <position position="1"/>
    </location>
</feature>
<comment type="caution">
    <text evidence="2">The sequence shown here is derived from an EMBL/GenBank/DDBJ whole genome shotgun (WGS) entry which is preliminary data.</text>
</comment>